<comment type="caution">
    <text evidence="1">The sequence shown here is derived from an EMBL/GenBank/DDBJ whole genome shotgun (WGS) entry which is preliminary data.</text>
</comment>
<dbReference type="InterPro" id="IPR021508">
    <property type="entry name" value="Gp17-like"/>
</dbReference>
<reference evidence="1 2" key="2">
    <citation type="submission" date="2019-09" db="EMBL/GenBank/DDBJ databases">
        <title>Mesorhizobium sp. MaA-C15 isolated from Microcystis aeruginosa.</title>
        <authorList>
            <person name="Jeong S.E."/>
            <person name="Jin H.M."/>
            <person name="Jeon C.O."/>
        </authorList>
    </citation>
    <scope>NUCLEOTIDE SEQUENCE [LARGE SCALE GENOMIC DNA]</scope>
    <source>
        <strain evidence="1 2">MaA-C15</strain>
    </source>
</reference>
<dbReference type="RefSeq" id="WP_148913629.1">
    <property type="nucleotide sequence ID" value="NZ_VSZS01000056.1"/>
</dbReference>
<accession>A0A5D4H641</accession>
<name>A0A5D4H641_9HYPH</name>
<dbReference type="Pfam" id="PF11367">
    <property type="entry name" value="Tail_completion_gp17"/>
    <property type="match status" value="1"/>
</dbReference>
<dbReference type="InterPro" id="IPR053745">
    <property type="entry name" value="Viral_Tail_Comp_sf"/>
</dbReference>
<evidence type="ECO:0000313" key="2">
    <source>
        <dbReference type="Proteomes" id="UP000323258"/>
    </source>
</evidence>
<dbReference type="EMBL" id="VSZS01000056">
    <property type="protein sequence ID" value="TYR34290.1"/>
    <property type="molecule type" value="Genomic_DNA"/>
</dbReference>
<dbReference type="AlphaFoldDB" id="A0A5D4H641"/>
<reference evidence="1 2" key="1">
    <citation type="submission" date="2019-08" db="EMBL/GenBank/DDBJ databases">
        <authorList>
            <person name="Seo Y.L."/>
        </authorList>
    </citation>
    <scope>NUCLEOTIDE SEQUENCE [LARGE SCALE GENOMIC DNA]</scope>
    <source>
        <strain evidence="1 2">MaA-C15</strain>
    </source>
</reference>
<evidence type="ECO:0000313" key="1">
    <source>
        <dbReference type="EMBL" id="TYR34290.1"/>
    </source>
</evidence>
<keyword evidence="2" id="KW-1185">Reference proteome</keyword>
<sequence>MTSAAMELQKAVFAVLSADAGLLAKLGEARIYDHAPARAEFPYLTFGRSTVRDWSTDSEEGREHLLTIHVWSKARGRGETLELLDIVRSALADVEPALDGHHLVNLRAEFEEARFDDDFGVYHGLLRFRAVTEPAS</sequence>
<protein>
    <submittedName>
        <fullName evidence="1">DUF3168 domain-containing protein</fullName>
    </submittedName>
</protein>
<dbReference type="Proteomes" id="UP000323258">
    <property type="component" value="Unassembled WGS sequence"/>
</dbReference>
<proteinExistence type="predicted"/>
<dbReference type="Gene3D" id="3.30.2000.30">
    <property type="match status" value="1"/>
</dbReference>
<gene>
    <name evidence="1" type="ORF">FY036_05095</name>
</gene>
<organism evidence="1 2">
    <name type="scientific">Neoaquamicrobium microcysteis</name>
    <dbReference type="NCBI Taxonomy" id="2682781"/>
    <lineage>
        <taxon>Bacteria</taxon>
        <taxon>Pseudomonadati</taxon>
        <taxon>Pseudomonadota</taxon>
        <taxon>Alphaproteobacteria</taxon>
        <taxon>Hyphomicrobiales</taxon>
        <taxon>Phyllobacteriaceae</taxon>
        <taxon>Neoaquamicrobium</taxon>
    </lineage>
</organism>
<dbReference type="OrthoDB" id="7630456at2"/>